<sequence>MAQDFNRSALTVSHNRACYTGQRLTRIPQGLIKIVGVNCISLDLSYNELTSISGLKECLCLEELILDNNKLYDLITLPVMDALTTISLNNNKLIDIDLALEKISSCCPKVKHVSLLGNPGYPDQLTDPVNNDDADYDRYRLYAIHILPESLRFLDFRPITPLERKDANNRGRFMRTIKLSILPSPSAPALQSRYLRGNSNSWGFFNENPGGFDDERLEERKDNYSPLPSTTRSPNDHKGAYGKCRYRYSGKNSEGNRFIINSDL</sequence>
<dbReference type="InterPro" id="IPR043313">
    <property type="entry name" value="LRMDA"/>
</dbReference>
<dbReference type="EMBL" id="JAAOIC020000072">
    <property type="protein sequence ID" value="KAG8033822.1"/>
    <property type="molecule type" value="Genomic_DNA"/>
</dbReference>
<dbReference type="PANTHER" id="PTHR46282:SF2">
    <property type="entry name" value="LEUCINE-RICH MELANOCYTE DIFFERENTIATION-ASSOCIATED PROTEIN"/>
    <property type="match status" value="1"/>
</dbReference>
<dbReference type="OrthoDB" id="272149at2759"/>
<accession>A0A8J5QS26</accession>
<dbReference type="PROSITE" id="PS51450">
    <property type="entry name" value="LRR"/>
    <property type="match status" value="1"/>
</dbReference>
<dbReference type="Proteomes" id="UP000729913">
    <property type="component" value="Unassembled WGS sequence"/>
</dbReference>
<comment type="caution">
    <text evidence="2">The sequence shown here is derived from an EMBL/GenBank/DDBJ whole genome shotgun (WGS) entry which is preliminary data.</text>
</comment>
<protein>
    <submittedName>
        <fullName evidence="2">Uncharacterized protein</fullName>
    </submittedName>
</protein>
<reference evidence="2" key="1">
    <citation type="submission" date="2020-03" db="EMBL/GenBank/DDBJ databases">
        <authorList>
            <person name="Chebbi M.A."/>
            <person name="Drezen J.M."/>
        </authorList>
    </citation>
    <scope>NUCLEOTIDE SEQUENCE</scope>
    <source>
        <tissue evidence="2">Whole body</tissue>
    </source>
</reference>
<organism evidence="2 3">
    <name type="scientific">Cotesia typhae</name>
    <dbReference type="NCBI Taxonomy" id="2053667"/>
    <lineage>
        <taxon>Eukaryota</taxon>
        <taxon>Metazoa</taxon>
        <taxon>Ecdysozoa</taxon>
        <taxon>Arthropoda</taxon>
        <taxon>Hexapoda</taxon>
        <taxon>Insecta</taxon>
        <taxon>Pterygota</taxon>
        <taxon>Neoptera</taxon>
        <taxon>Endopterygota</taxon>
        <taxon>Hymenoptera</taxon>
        <taxon>Apocrita</taxon>
        <taxon>Ichneumonoidea</taxon>
        <taxon>Braconidae</taxon>
        <taxon>Microgastrinae</taxon>
        <taxon>Cotesia</taxon>
    </lineage>
</organism>
<dbReference type="AlphaFoldDB" id="A0A8J5QS26"/>
<name>A0A8J5QS26_9HYME</name>
<evidence type="ECO:0000256" key="1">
    <source>
        <dbReference type="SAM" id="MobiDB-lite"/>
    </source>
</evidence>
<dbReference type="InterPro" id="IPR001611">
    <property type="entry name" value="Leu-rich_rpt"/>
</dbReference>
<feature type="region of interest" description="Disordered" evidence="1">
    <location>
        <begin position="222"/>
        <end position="242"/>
    </location>
</feature>
<evidence type="ECO:0000313" key="2">
    <source>
        <dbReference type="EMBL" id="KAG8033822.1"/>
    </source>
</evidence>
<reference evidence="2" key="2">
    <citation type="submission" date="2021-04" db="EMBL/GenBank/DDBJ databases">
        <title>Genome-wide patterns of bracovirus chromosomal integration into multiple host tissues during parasitism.</title>
        <authorList>
            <person name="Chebbi M.A.C."/>
        </authorList>
    </citation>
    <scope>NUCLEOTIDE SEQUENCE</scope>
    <source>
        <tissue evidence="2">Whole body</tissue>
    </source>
</reference>
<proteinExistence type="predicted"/>
<keyword evidence="3" id="KW-1185">Reference proteome</keyword>
<evidence type="ECO:0000313" key="3">
    <source>
        <dbReference type="Proteomes" id="UP000729913"/>
    </source>
</evidence>
<dbReference type="PANTHER" id="PTHR46282">
    <property type="entry name" value="LEUCINE-RICH MELANOCYTE DIFFERENTIATION-ASSOCIATED PROTEIN"/>
    <property type="match status" value="1"/>
</dbReference>
<gene>
    <name evidence="2" type="ORF">G9C98_008303</name>
</gene>